<comment type="caution">
    <text evidence="2">The sequence shown here is derived from an EMBL/GenBank/DDBJ whole genome shotgun (WGS) entry which is preliminary data.</text>
</comment>
<evidence type="ECO:0000256" key="1">
    <source>
        <dbReference type="SAM" id="SignalP"/>
    </source>
</evidence>
<evidence type="ECO:0000313" key="2">
    <source>
        <dbReference type="EMBL" id="MBC3764946.1"/>
    </source>
</evidence>
<reference evidence="2" key="1">
    <citation type="journal article" date="2018" name="Int. J. Syst. Evol. Microbiol.">
        <title>Neptunicella marina gen. nov., sp. nov., isolated from surface seawater.</title>
        <authorList>
            <person name="Liu X."/>
            <person name="Lai Q."/>
            <person name="Du Y."/>
            <person name="Zhang X."/>
            <person name="Liu Z."/>
            <person name="Sun F."/>
            <person name="Shao Z."/>
        </authorList>
    </citation>
    <scope>NUCLEOTIDE SEQUENCE</scope>
    <source>
        <strain evidence="2">S27-2</strain>
    </source>
</reference>
<dbReference type="AlphaFoldDB" id="A0A8J6M2Z5"/>
<evidence type="ECO:0000313" key="3">
    <source>
        <dbReference type="Proteomes" id="UP000601768"/>
    </source>
</evidence>
<gene>
    <name evidence="2" type="ORF">H8B19_03595</name>
</gene>
<keyword evidence="1" id="KW-0732">Signal</keyword>
<proteinExistence type="predicted"/>
<dbReference type="Proteomes" id="UP000601768">
    <property type="component" value="Unassembled WGS sequence"/>
</dbReference>
<protein>
    <recommendedName>
        <fullName evidence="4">DUF3887 domain-containing protein</fullName>
    </recommendedName>
</protein>
<feature type="signal peptide" evidence="1">
    <location>
        <begin position="1"/>
        <end position="22"/>
    </location>
</feature>
<name>A0A8J6M2Z5_9ALTE</name>
<accession>A0A8J6M2Z5</accession>
<reference evidence="2" key="2">
    <citation type="submission" date="2020-08" db="EMBL/GenBank/DDBJ databases">
        <authorList>
            <person name="Lai Q."/>
        </authorList>
    </citation>
    <scope>NUCLEOTIDE SEQUENCE</scope>
    <source>
        <strain evidence="2">S27-2</strain>
    </source>
</reference>
<keyword evidence="3" id="KW-1185">Reference proteome</keyword>
<dbReference type="RefSeq" id="WP_186505412.1">
    <property type="nucleotide sequence ID" value="NZ_JACNEP010000002.1"/>
</dbReference>
<dbReference type="EMBL" id="JACNEP010000002">
    <property type="protein sequence ID" value="MBC3764946.1"/>
    <property type="molecule type" value="Genomic_DNA"/>
</dbReference>
<evidence type="ECO:0008006" key="4">
    <source>
        <dbReference type="Google" id="ProtNLM"/>
    </source>
</evidence>
<organism evidence="2 3">
    <name type="scientific">Neptunicella marina</name>
    <dbReference type="NCBI Taxonomy" id="2125989"/>
    <lineage>
        <taxon>Bacteria</taxon>
        <taxon>Pseudomonadati</taxon>
        <taxon>Pseudomonadota</taxon>
        <taxon>Gammaproteobacteria</taxon>
        <taxon>Alteromonadales</taxon>
        <taxon>Alteromonadaceae</taxon>
        <taxon>Neptunicella</taxon>
    </lineage>
</organism>
<feature type="chain" id="PRO_5035259850" description="DUF3887 domain-containing protein" evidence="1">
    <location>
        <begin position="23"/>
        <end position="154"/>
    </location>
</feature>
<sequence length="154" mass="17184">MRKLISFTAASLLLVQSLSVFATKTNESSNPVKMNGFECANEVLDVVGLLGRGDDFPQFLASDIEAELKRQDNNSILGYVKCVGKPELKAATKQSMVNGEYQNIITKFSLTFPLKLKVKNGKKTLFINVSQNYVVNNFDQPDKRTVTQNFIVEQ</sequence>